<proteinExistence type="predicted"/>
<dbReference type="EMBL" id="JAUNZN010000009">
    <property type="protein sequence ID" value="KAK4815506.1"/>
    <property type="molecule type" value="Genomic_DNA"/>
</dbReference>
<sequence length="120" mass="13468">MLLCSRTGFLPALPDPALALASFLLSLERTRQSLERRRLRGNLIALYSFLRRGSADLFSLGSTDRTREWFKAASGEVQTRYGETFLYREHGQTLEQASKRGGQCPMPVSALKRAFGQCLP</sequence>
<evidence type="ECO:0000313" key="2">
    <source>
        <dbReference type="Proteomes" id="UP001333110"/>
    </source>
</evidence>
<protein>
    <submittedName>
        <fullName evidence="1">Uncharacterized protein</fullName>
    </submittedName>
</protein>
<accession>A0AAN7S0U8</accession>
<reference evidence="1 2" key="1">
    <citation type="journal article" date="2023" name="J. Hered.">
        <title>Chromosome-level genome of the wood stork (Mycteria americana) provides insight into avian chromosome evolution.</title>
        <authorList>
            <person name="Flamio R. Jr."/>
            <person name="Ramstad K.M."/>
        </authorList>
    </citation>
    <scope>NUCLEOTIDE SEQUENCE [LARGE SCALE GENOMIC DNA]</scope>
    <source>
        <strain evidence="1">JAX WOST 10</strain>
    </source>
</reference>
<dbReference type="Proteomes" id="UP001333110">
    <property type="component" value="Unassembled WGS sequence"/>
</dbReference>
<gene>
    <name evidence="1" type="ORF">QYF61_003064</name>
</gene>
<name>A0AAN7S0U8_MYCAM</name>
<dbReference type="AlphaFoldDB" id="A0AAN7S0U8"/>
<organism evidence="1 2">
    <name type="scientific">Mycteria americana</name>
    <name type="common">Wood stork</name>
    <dbReference type="NCBI Taxonomy" id="33587"/>
    <lineage>
        <taxon>Eukaryota</taxon>
        <taxon>Metazoa</taxon>
        <taxon>Chordata</taxon>
        <taxon>Craniata</taxon>
        <taxon>Vertebrata</taxon>
        <taxon>Euteleostomi</taxon>
        <taxon>Archelosauria</taxon>
        <taxon>Archosauria</taxon>
        <taxon>Dinosauria</taxon>
        <taxon>Saurischia</taxon>
        <taxon>Theropoda</taxon>
        <taxon>Coelurosauria</taxon>
        <taxon>Aves</taxon>
        <taxon>Neognathae</taxon>
        <taxon>Neoaves</taxon>
        <taxon>Aequornithes</taxon>
        <taxon>Ciconiiformes</taxon>
        <taxon>Ciconiidae</taxon>
        <taxon>Mycteria</taxon>
    </lineage>
</organism>
<evidence type="ECO:0000313" key="1">
    <source>
        <dbReference type="EMBL" id="KAK4815506.1"/>
    </source>
</evidence>
<keyword evidence="2" id="KW-1185">Reference proteome</keyword>
<comment type="caution">
    <text evidence="1">The sequence shown here is derived from an EMBL/GenBank/DDBJ whole genome shotgun (WGS) entry which is preliminary data.</text>
</comment>